<evidence type="ECO:0000256" key="1">
    <source>
        <dbReference type="SAM" id="Phobius"/>
    </source>
</evidence>
<sequence>MGILSAQNLILLRSALLLTIAFFCIKNVNSILQNSFFLVLSQAMELPALSMSQYSGQLGMFSMLFFFAALNDLVPLMEDNKTYFRSIVPVRLTVFFIIGAIAYLWTENLYFHNNAVFIYCFIEIWINFLLLNAVREERNEEFKREHRFMNDDLIEEPAPFEKAE</sequence>
<protein>
    <recommendedName>
        <fullName evidence="5">Protein ILM1</fullName>
    </recommendedName>
</protein>
<dbReference type="FunCoup" id="Q6FSH2">
    <property type="interactions" value="44"/>
</dbReference>
<name>Q6FSH2_CANGA</name>
<dbReference type="PANTHER" id="PTHR28029:SF1">
    <property type="entry name" value="PROTEIN ILM1"/>
    <property type="match status" value="1"/>
</dbReference>
<dbReference type="AlphaFoldDB" id="Q6FSH2"/>
<dbReference type="Pfam" id="PF10311">
    <property type="entry name" value="Ilm1"/>
    <property type="match status" value="1"/>
</dbReference>
<evidence type="ECO:0008006" key="5">
    <source>
        <dbReference type="Google" id="ProtNLM"/>
    </source>
</evidence>
<evidence type="ECO:0000313" key="3">
    <source>
        <dbReference type="EMBL" id="CAG59753.1"/>
    </source>
</evidence>
<keyword evidence="1" id="KW-0472">Membrane</keyword>
<dbReference type="PANTHER" id="PTHR28029">
    <property type="entry name" value="PROTEIN ILM1"/>
    <property type="match status" value="1"/>
</dbReference>
<organism evidence="3 4">
    <name type="scientific">Candida glabrata (strain ATCC 2001 / BCRC 20586 / JCM 3761 / NBRC 0622 / NRRL Y-65 / CBS 138)</name>
    <name type="common">Yeast</name>
    <name type="synonym">Nakaseomyces glabratus</name>
    <dbReference type="NCBI Taxonomy" id="284593"/>
    <lineage>
        <taxon>Eukaryota</taxon>
        <taxon>Fungi</taxon>
        <taxon>Dikarya</taxon>
        <taxon>Ascomycota</taxon>
        <taxon>Saccharomycotina</taxon>
        <taxon>Saccharomycetes</taxon>
        <taxon>Saccharomycetales</taxon>
        <taxon>Saccharomycetaceae</taxon>
        <taxon>Nakaseomyces</taxon>
    </lineage>
</organism>
<gene>
    <name evidence="2 3" type="ordered locus">CAGL0H00550g</name>
</gene>
<keyword evidence="1" id="KW-0812">Transmembrane</keyword>
<dbReference type="InParanoid" id="Q6FSH2"/>
<feature type="transmembrane region" description="Helical" evidence="1">
    <location>
        <begin position="54"/>
        <end position="74"/>
    </location>
</feature>
<dbReference type="Proteomes" id="UP000002428">
    <property type="component" value="Chromosome H"/>
</dbReference>
<evidence type="ECO:0000313" key="4">
    <source>
        <dbReference type="Proteomes" id="UP000002428"/>
    </source>
</evidence>
<dbReference type="InterPro" id="IPR018815">
    <property type="entry name" value="Incr_loss_mito_DNA_1"/>
</dbReference>
<accession>Q6FSH2</accession>
<dbReference type="HOGENOM" id="CLU_117796_0_1_1"/>
<dbReference type="KEGG" id="cgr:2888707"/>
<dbReference type="VEuPathDB" id="FungiDB:CAGL0H00550g"/>
<evidence type="ECO:0000313" key="2">
    <source>
        <dbReference type="CGD" id="CAL0130599"/>
    </source>
</evidence>
<feature type="transmembrane region" description="Helical" evidence="1">
    <location>
        <begin position="116"/>
        <end position="134"/>
    </location>
</feature>
<dbReference type="EMBL" id="CR380954">
    <property type="protein sequence ID" value="CAG59753.1"/>
    <property type="molecule type" value="Genomic_DNA"/>
</dbReference>
<dbReference type="OMA" id="EVWLNFI"/>
<feature type="transmembrane region" description="Helical" evidence="1">
    <location>
        <begin position="86"/>
        <end position="104"/>
    </location>
</feature>
<reference evidence="3 4" key="1">
    <citation type="journal article" date="2004" name="Nature">
        <title>Genome evolution in yeasts.</title>
        <authorList>
            <consortium name="Genolevures"/>
            <person name="Dujon B."/>
            <person name="Sherman D."/>
            <person name="Fischer G."/>
            <person name="Durrens P."/>
            <person name="Casaregola S."/>
            <person name="Lafontaine I."/>
            <person name="de Montigny J."/>
            <person name="Marck C."/>
            <person name="Neuveglise C."/>
            <person name="Talla E."/>
            <person name="Goffard N."/>
            <person name="Frangeul L."/>
            <person name="Aigle M."/>
            <person name="Anthouard V."/>
            <person name="Babour A."/>
            <person name="Barbe V."/>
            <person name="Barnay S."/>
            <person name="Blanchin S."/>
            <person name="Beckerich J.M."/>
            <person name="Beyne E."/>
            <person name="Bleykasten C."/>
            <person name="Boisrame A."/>
            <person name="Boyer J."/>
            <person name="Cattolico L."/>
            <person name="Confanioleri F."/>
            <person name="de Daruvar A."/>
            <person name="Despons L."/>
            <person name="Fabre E."/>
            <person name="Fairhead C."/>
            <person name="Ferry-Dumazet H."/>
            <person name="Groppi A."/>
            <person name="Hantraye F."/>
            <person name="Hennequin C."/>
            <person name="Jauniaux N."/>
            <person name="Joyet P."/>
            <person name="Kachouri R."/>
            <person name="Kerrest A."/>
            <person name="Koszul R."/>
            <person name="Lemaire M."/>
            <person name="Lesur I."/>
            <person name="Ma L."/>
            <person name="Muller H."/>
            <person name="Nicaud J.M."/>
            <person name="Nikolski M."/>
            <person name="Oztas S."/>
            <person name="Ozier-Kalogeropoulos O."/>
            <person name="Pellenz S."/>
            <person name="Potier S."/>
            <person name="Richard G.F."/>
            <person name="Straub M.L."/>
            <person name="Suleau A."/>
            <person name="Swennene D."/>
            <person name="Tekaia F."/>
            <person name="Wesolowski-Louvel M."/>
            <person name="Westhof E."/>
            <person name="Wirth B."/>
            <person name="Zeniou-Meyer M."/>
            <person name="Zivanovic I."/>
            <person name="Bolotin-Fukuhara M."/>
            <person name="Thierry A."/>
            <person name="Bouchier C."/>
            <person name="Caudron B."/>
            <person name="Scarpelli C."/>
            <person name="Gaillardin C."/>
            <person name="Weissenbach J."/>
            <person name="Wincker P."/>
            <person name="Souciet J.L."/>
        </authorList>
    </citation>
    <scope>NUCLEOTIDE SEQUENCE [LARGE SCALE GENOMIC DNA]</scope>
    <source>
        <strain evidence="4">ATCC 2001 / BCRC 20586 / JCM 3761 / NBRC 0622 / NRRL Y-65 / CBS 138</strain>
    </source>
</reference>
<dbReference type="CGD" id="CAL0130599">
    <property type="gene designation" value="CAGL0H00550g"/>
</dbReference>
<keyword evidence="1" id="KW-1133">Transmembrane helix</keyword>
<proteinExistence type="predicted"/>
<dbReference type="eggNOG" id="ENOG502RZTE">
    <property type="taxonomic scope" value="Eukaryota"/>
</dbReference>
<keyword evidence="4" id="KW-1185">Reference proteome</keyword>